<feature type="compositionally biased region" description="Polar residues" evidence="1">
    <location>
        <begin position="53"/>
        <end position="62"/>
    </location>
</feature>
<name>G4TQD1_SERID</name>
<proteinExistence type="predicted"/>
<gene>
    <name evidence="2" type="ORF">PIIN_07477</name>
</gene>
<feature type="region of interest" description="Disordered" evidence="1">
    <location>
        <begin position="1"/>
        <end position="93"/>
    </location>
</feature>
<protein>
    <submittedName>
        <fullName evidence="2">Uncharacterized protein</fullName>
    </submittedName>
</protein>
<dbReference type="Proteomes" id="UP000007148">
    <property type="component" value="Unassembled WGS sequence"/>
</dbReference>
<comment type="caution">
    <text evidence="2">The sequence shown here is derived from an EMBL/GenBank/DDBJ whole genome shotgun (WGS) entry which is preliminary data.</text>
</comment>
<evidence type="ECO:0000256" key="1">
    <source>
        <dbReference type="SAM" id="MobiDB-lite"/>
    </source>
</evidence>
<sequence>MDTTKDSNSSHGLSSTGSNTPDSLYFESAVATSPDHEGPTSHSIPTFTYGVPSATNPSSPEPSSAGLPTASLLAEETPGTTDRSEGNVTHGAASVTQKRNWYTPNKRNANALWQYFFASDNLSRISQMIDQKGISEAEKALIQQRISSGEDYSPYLFRVVWLGIRGGVARES</sequence>
<dbReference type="InParanoid" id="G4TQD1"/>
<reference evidence="2 3" key="1">
    <citation type="journal article" date="2011" name="PLoS Pathog.">
        <title>Endophytic Life Strategies Decoded by Genome and Transcriptome Analyses of the Mutualistic Root Symbiont Piriformospora indica.</title>
        <authorList>
            <person name="Zuccaro A."/>
            <person name="Lahrmann U."/>
            <person name="Guldener U."/>
            <person name="Langen G."/>
            <person name="Pfiffi S."/>
            <person name="Biedenkopf D."/>
            <person name="Wong P."/>
            <person name="Samans B."/>
            <person name="Grimm C."/>
            <person name="Basiewicz M."/>
            <person name="Murat C."/>
            <person name="Martin F."/>
            <person name="Kogel K.H."/>
        </authorList>
    </citation>
    <scope>NUCLEOTIDE SEQUENCE [LARGE SCALE GENOMIC DNA]</scope>
    <source>
        <strain evidence="2 3">DSM 11827</strain>
    </source>
</reference>
<feature type="compositionally biased region" description="Low complexity" evidence="1">
    <location>
        <begin position="7"/>
        <end position="20"/>
    </location>
</feature>
<dbReference type="EMBL" id="CAFZ01000232">
    <property type="protein sequence ID" value="CCA73524.1"/>
    <property type="molecule type" value="Genomic_DNA"/>
</dbReference>
<evidence type="ECO:0000313" key="2">
    <source>
        <dbReference type="EMBL" id="CCA73524.1"/>
    </source>
</evidence>
<keyword evidence="3" id="KW-1185">Reference proteome</keyword>
<dbReference type="HOGENOM" id="CLU_1555864_0_0_1"/>
<accession>G4TQD1</accession>
<dbReference type="AlphaFoldDB" id="G4TQD1"/>
<organism evidence="2 3">
    <name type="scientific">Serendipita indica (strain DSM 11827)</name>
    <name type="common">Root endophyte fungus</name>
    <name type="synonym">Piriformospora indica</name>
    <dbReference type="NCBI Taxonomy" id="1109443"/>
    <lineage>
        <taxon>Eukaryota</taxon>
        <taxon>Fungi</taxon>
        <taxon>Dikarya</taxon>
        <taxon>Basidiomycota</taxon>
        <taxon>Agaricomycotina</taxon>
        <taxon>Agaricomycetes</taxon>
        <taxon>Sebacinales</taxon>
        <taxon>Serendipitaceae</taxon>
        <taxon>Serendipita</taxon>
    </lineage>
</organism>
<evidence type="ECO:0000313" key="3">
    <source>
        <dbReference type="Proteomes" id="UP000007148"/>
    </source>
</evidence>